<name>A0A392TE24_9FABA</name>
<proteinExistence type="predicted"/>
<comment type="caution">
    <text evidence="1">The sequence shown here is derived from an EMBL/GenBank/DDBJ whole genome shotgun (WGS) entry which is preliminary data.</text>
</comment>
<dbReference type="AlphaFoldDB" id="A0A392TE24"/>
<dbReference type="EMBL" id="LXQA010546763">
    <property type="protein sequence ID" value="MCI58480.1"/>
    <property type="molecule type" value="Genomic_DNA"/>
</dbReference>
<evidence type="ECO:0000313" key="1">
    <source>
        <dbReference type="EMBL" id="MCI58480.1"/>
    </source>
</evidence>
<keyword evidence="2" id="KW-1185">Reference proteome</keyword>
<evidence type="ECO:0000313" key="2">
    <source>
        <dbReference type="Proteomes" id="UP000265520"/>
    </source>
</evidence>
<accession>A0A392TE24</accession>
<organism evidence="1 2">
    <name type="scientific">Trifolium medium</name>
    <dbReference type="NCBI Taxonomy" id="97028"/>
    <lineage>
        <taxon>Eukaryota</taxon>
        <taxon>Viridiplantae</taxon>
        <taxon>Streptophyta</taxon>
        <taxon>Embryophyta</taxon>
        <taxon>Tracheophyta</taxon>
        <taxon>Spermatophyta</taxon>
        <taxon>Magnoliopsida</taxon>
        <taxon>eudicotyledons</taxon>
        <taxon>Gunneridae</taxon>
        <taxon>Pentapetalae</taxon>
        <taxon>rosids</taxon>
        <taxon>fabids</taxon>
        <taxon>Fabales</taxon>
        <taxon>Fabaceae</taxon>
        <taxon>Papilionoideae</taxon>
        <taxon>50 kb inversion clade</taxon>
        <taxon>NPAAA clade</taxon>
        <taxon>Hologalegina</taxon>
        <taxon>IRL clade</taxon>
        <taxon>Trifolieae</taxon>
        <taxon>Trifolium</taxon>
    </lineage>
</organism>
<sequence length="27" mass="2839">NLHDFPCSCAAPAVLRDAPISVTPCQL</sequence>
<dbReference type="Proteomes" id="UP000265520">
    <property type="component" value="Unassembled WGS sequence"/>
</dbReference>
<reference evidence="1 2" key="1">
    <citation type="journal article" date="2018" name="Front. Plant Sci.">
        <title>Red Clover (Trifolium pratense) and Zigzag Clover (T. medium) - A Picture of Genomic Similarities and Differences.</title>
        <authorList>
            <person name="Dluhosova J."/>
            <person name="Istvanek J."/>
            <person name="Nedelnik J."/>
            <person name="Repkova J."/>
        </authorList>
    </citation>
    <scope>NUCLEOTIDE SEQUENCE [LARGE SCALE GENOMIC DNA]</scope>
    <source>
        <strain evidence="2">cv. 10/8</strain>
        <tissue evidence="1">Leaf</tissue>
    </source>
</reference>
<protein>
    <submittedName>
        <fullName evidence="1">Uncharacterized protein</fullName>
    </submittedName>
</protein>
<feature type="non-terminal residue" evidence="1">
    <location>
        <position position="1"/>
    </location>
</feature>